<dbReference type="SUPFAM" id="SSF52833">
    <property type="entry name" value="Thioredoxin-like"/>
    <property type="match status" value="1"/>
</dbReference>
<evidence type="ECO:0000259" key="6">
    <source>
        <dbReference type="PROSITE" id="PS51352"/>
    </source>
</evidence>
<dbReference type="Gene3D" id="3.40.30.10">
    <property type="entry name" value="Glutaredoxin"/>
    <property type="match status" value="1"/>
</dbReference>
<dbReference type="InterPro" id="IPR025380">
    <property type="entry name" value="DUF4369"/>
</dbReference>
<accession>A0ABY7WEL1</accession>
<dbReference type="InterPro" id="IPR000866">
    <property type="entry name" value="AhpC/TSA"/>
</dbReference>
<name>A0ABY7WEL1_9SPHI</name>
<feature type="signal peptide" evidence="5">
    <location>
        <begin position="1"/>
        <end position="19"/>
    </location>
</feature>
<keyword evidence="8" id="KW-1185">Reference proteome</keyword>
<dbReference type="InterPro" id="IPR036249">
    <property type="entry name" value="Thioredoxin-like_sf"/>
</dbReference>
<dbReference type="InterPro" id="IPR013766">
    <property type="entry name" value="Thioredoxin_domain"/>
</dbReference>
<evidence type="ECO:0000313" key="7">
    <source>
        <dbReference type="EMBL" id="WDF67320.1"/>
    </source>
</evidence>
<dbReference type="PROSITE" id="PS00194">
    <property type="entry name" value="THIOREDOXIN_1"/>
    <property type="match status" value="1"/>
</dbReference>
<keyword evidence="3" id="KW-1015">Disulfide bond</keyword>
<evidence type="ECO:0000256" key="5">
    <source>
        <dbReference type="SAM" id="SignalP"/>
    </source>
</evidence>
<dbReference type="InterPro" id="IPR050553">
    <property type="entry name" value="Thioredoxin_ResA/DsbE_sf"/>
</dbReference>
<comment type="subcellular location">
    <subcellularLocation>
        <location evidence="1">Cell envelope</location>
    </subcellularLocation>
</comment>
<sequence length="367" mass="40732">MKKNLRNVFLLVVVLMTLAATKKDGYTVSGTVAGAKDGDTVLLVEMQGFGMRGLDTALVRQGKFVFEGEQAEPVWRFVIAKSGGKTIGGTDFILENGDITTNIASNKRTEAKGTPNNLLWNSFMIETEKQGHEMDPLWKIISDSTATAADRDAATASMKQLQIEQEKYKFDFIRQHIETGVARILLENLYMGYSIEQLEVIAQDFAKAKVSNDLTKTISKYVANMKKTEIGALVQDISLPNEKGEMLDLLALVAKNKITLVDMWASWCVPCRAEVPHLKEAYTDYRAKGFEIVGISLDQSGEAWKKAMVELEMPWPQMSDLKGWKSAAAVQYGIQAIPFTLLVDQQGKIVAKNLRGKALEEKLAELL</sequence>
<dbReference type="Pfam" id="PF14289">
    <property type="entry name" value="DUF4369"/>
    <property type="match status" value="1"/>
</dbReference>
<dbReference type="Pfam" id="PF00578">
    <property type="entry name" value="AhpC-TSA"/>
    <property type="match status" value="1"/>
</dbReference>
<keyword evidence="2" id="KW-0201">Cytochrome c-type biogenesis</keyword>
<evidence type="ECO:0000256" key="3">
    <source>
        <dbReference type="ARBA" id="ARBA00023157"/>
    </source>
</evidence>
<dbReference type="Proteomes" id="UP001221558">
    <property type="component" value="Chromosome"/>
</dbReference>
<organism evidence="7 8">
    <name type="scientific">Sphingobacterium oryzagri</name>
    <dbReference type="NCBI Taxonomy" id="3025669"/>
    <lineage>
        <taxon>Bacteria</taxon>
        <taxon>Pseudomonadati</taxon>
        <taxon>Bacteroidota</taxon>
        <taxon>Sphingobacteriia</taxon>
        <taxon>Sphingobacteriales</taxon>
        <taxon>Sphingobacteriaceae</taxon>
        <taxon>Sphingobacterium</taxon>
    </lineage>
</organism>
<feature type="domain" description="Thioredoxin" evidence="6">
    <location>
        <begin position="228"/>
        <end position="367"/>
    </location>
</feature>
<gene>
    <name evidence="7" type="ORF">PQ465_13500</name>
</gene>
<dbReference type="PANTHER" id="PTHR42852:SF6">
    <property type="entry name" value="THIOL:DISULFIDE INTERCHANGE PROTEIN DSBE"/>
    <property type="match status" value="1"/>
</dbReference>
<evidence type="ECO:0000313" key="8">
    <source>
        <dbReference type="Proteomes" id="UP001221558"/>
    </source>
</evidence>
<proteinExistence type="predicted"/>
<evidence type="ECO:0000256" key="2">
    <source>
        <dbReference type="ARBA" id="ARBA00022748"/>
    </source>
</evidence>
<reference evidence="7 8" key="1">
    <citation type="submission" date="2023-02" db="EMBL/GenBank/DDBJ databases">
        <title>Genome sequence of Sphingobacterium sp. KACC 22765.</title>
        <authorList>
            <person name="Kim S."/>
            <person name="Heo J."/>
            <person name="Kwon S.-W."/>
        </authorList>
    </citation>
    <scope>NUCLEOTIDE SEQUENCE [LARGE SCALE GENOMIC DNA]</scope>
    <source>
        <strain evidence="7 8">KACC 22765</strain>
    </source>
</reference>
<protein>
    <submittedName>
        <fullName evidence="7">TlpA disulfide reductase family protein</fullName>
    </submittedName>
</protein>
<feature type="chain" id="PRO_5045779994" evidence="5">
    <location>
        <begin position="20"/>
        <end position="367"/>
    </location>
</feature>
<dbReference type="EMBL" id="CP117880">
    <property type="protein sequence ID" value="WDF67320.1"/>
    <property type="molecule type" value="Genomic_DNA"/>
</dbReference>
<evidence type="ECO:0000256" key="1">
    <source>
        <dbReference type="ARBA" id="ARBA00004196"/>
    </source>
</evidence>
<dbReference type="InterPro" id="IPR017937">
    <property type="entry name" value="Thioredoxin_CS"/>
</dbReference>
<keyword evidence="4" id="KW-0676">Redox-active center</keyword>
<dbReference type="PROSITE" id="PS51352">
    <property type="entry name" value="THIOREDOXIN_2"/>
    <property type="match status" value="1"/>
</dbReference>
<evidence type="ECO:0000256" key="4">
    <source>
        <dbReference type="ARBA" id="ARBA00023284"/>
    </source>
</evidence>
<dbReference type="RefSeq" id="WP_274266050.1">
    <property type="nucleotide sequence ID" value="NZ_CP117880.1"/>
</dbReference>
<keyword evidence="5" id="KW-0732">Signal</keyword>
<dbReference type="CDD" id="cd02966">
    <property type="entry name" value="TlpA_like_family"/>
    <property type="match status" value="1"/>
</dbReference>
<dbReference type="PANTHER" id="PTHR42852">
    <property type="entry name" value="THIOL:DISULFIDE INTERCHANGE PROTEIN DSBE"/>
    <property type="match status" value="1"/>
</dbReference>